<feature type="chain" id="PRO_5025476297" evidence="2">
    <location>
        <begin position="22"/>
        <end position="866"/>
    </location>
</feature>
<evidence type="ECO:0000259" key="3">
    <source>
        <dbReference type="Pfam" id="PF12708"/>
    </source>
</evidence>
<dbReference type="EMBL" id="MU001639">
    <property type="protein sequence ID" value="KAF2480880.1"/>
    <property type="molecule type" value="Genomic_DNA"/>
</dbReference>
<proteinExistence type="predicted"/>
<dbReference type="GeneID" id="54476648"/>
<reference evidence="4" key="1">
    <citation type="journal article" date="2020" name="Stud. Mycol.">
        <title>101 Dothideomycetes genomes: a test case for predicting lifestyles and emergence of pathogens.</title>
        <authorList>
            <person name="Haridas S."/>
            <person name="Albert R."/>
            <person name="Binder M."/>
            <person name="Bloem J."/>
            <person name="Labutti K."/>
            <person name="Salamov A."/>
            <person name="Andreopoulos B."/>
            <person name="Baker S."/>
            <person name="Barry K."/>
            <person name="Bills G."/>
            <person name="Bluhm B."/>
            <person name="Cannon C."/>
            <person name="Castanera R."/>
            <person name="Culley D."/>
            <person name="Daum C."/>
            <person name="Ezra D."/>
            <person name="Gonzalez J."/>
            <person name="Henrissat B."/>
            <person name="Kuo A."/>
            <person name="Liang C."/>
            <person name="Lipzen A."/>
            <person name="Lutzoni F."/>
            <person name="Magnuson J."/>
            <person name="Mondo S."/>
            <person name="Nolan M."/>
            <person name="Ohm R."/>
            <person name="Pangilinan J."/>
            <person name="Park H.-J."/>
            <person name="Ramirez L."/>
            <person name="Alfaro M."/>
            <person name="Sun H."/>
            <person name="Tritt A."/>
            <person name="Yoshinaga Y."/>
            <person name="Zwiers L.-H."/>
            <person name="Turgeon B."/>
            <person name="Goodwin S."/>
            <person name="Spatafora J."/>
            <person name="Crous P."/>
            <person name="Grigoriev I."/>
        </authorList>
    </citation>
    <scope>NUCLEOTIDE SEQUENCE</scope>
    <source>
        <strain evidence="4">CBS 113389</strain>
    </source>
</reference>
<feature type="compositionally biased region" description="Low complexity" evidence="1">
    <location>
        <begin position="44"/>
        <end position="85"/>
    </location>
</feature>
<organism evidence="4 5">
    <name type="scientific">Neohortaea acidophila</name>
    <dbReference type="NCBI Taxonomy" id="245834"/>
    <lineage>
        <taxon>Eukaryota</taxon>
        <taxon>Fungi</taxon>
        <taxon>Dikarya</taxon>
        <taxon>Ascomycota</taxon>
        <taxon>Pezizomycotina</taxon>
        <taxon>Dothideomycetes</taxon>
        <taxon>Dothideomycetidae</taxon>
        <taxon>Mycosphaerellales</taxon>
        <taxon>Teratosphaeriaceae</taxon>
        <taxon>Neohortaea</taxon>
    </lineage>
</organism>
<dbReference type="RefSeq" id="XP_033587450.1">
    <property type="nucleotide sequence ID" value="XM_033735646.1"/>
</dbReference>
<dbReference type="SUPFAM" id="SSF51126">
    <property type="entry name" value="Pectin lyase-like"/>
    <property type="match status" value="2"/>
</dbReference>
<dbReference type="InterPro" id="IPR011050">
    <property type="entry name" value="Pectin_lyase_fold/virulence"/>
</dbReference>
<feature type="signal peptide" evidence="2">
    <location>
        <begin position="1"/>
        <end position="21"/>
    </location>
</feature>
<evidence type="ECO:0000256" key="1">
    <source>
        <dbReference type="SAM" id="MobiDB-lite"/>
    </source>
</evidence>
<keyword evidence="2" id="KW-0732">Signal</keyword>
<dbReference type="InterPro" id="IPR039279">
    <property type="entry name" value="QRT3-like"/>
</dbReference>
<keyword evidence="4" id="KW-0456">Lyase</keyword>
<dbReference type="InterPro" id="IPR012334">
    <property type="entry name" value="Pectin_lyas_fold"/>
</dbReference>
<evidence type="ECO:0000256" key="2">
    <source>
        <dbReference type="SAM" id="SignalP"/>
    </source>
</evidence>
<feature type="region of interest" description="Disordered" evidence="1">
    <location>
        <begin position="44"/>
        <end position="93"/>
    </location>
</feature>
<evidence type="ECO:0000313" key="4">
    <source>
        <dbReference type="EMBL" id="KAF2480880.1"/>
    </source>
</evidence>
<evidence type="ECO:0000313" key="5">
    <source>
        <dbReference type="Proteomes" id="UP000799767"/>
    </source>
</evidence>
<accession>A0A6A6PLC9</accession>
<dbReference type="AlphaFoldDB" id="A0A6A6PLC9"/>
<dbReference type="PANTHER" id="PTHR33928:SF2">
    <property type="entry name" value="PECTATE LYASE SUPERFAMILY PROTEIN DOMAIN-CONTAINING PROTEIN-RELATED"/>
    <property type="match status" value="1"/>
</dbReference>
<sequence>MSSIRSLLLLCAALGPSLVVAVPAPQIPTTVTSATLAETASQPTFTTSTSTLSTTSSTLSTPSSAWSGASQSGTSSSGTSTSSASHTILKPGIHTSSPGGSGSNYWYANIDHSLDTVWQNSDSSYQVFRNVMSYGAKGDGVTDDTAAINAAISAGNRCGGLPSFPSCQSSTITPAVVFFPPGTYLVSTPIQMFYMTQMIGDPTDLPTLLASSDFQGMAVVDSDPYIPNGGGANWFVNQNNFYRQVRNFVIDITQWNGGMNGAAIHWQVAQATSLQNIIFELSPNEGTTQQGVFMDNGSGGWFADLTFNNGDQGAFLGSQQFTSRNLTFNNCKTAIYLNWDWGWTLAGITVNGGSIGLDMSNDPTNQTVGSVVLADSTFSNVEYGVKFSYQNSSANVYPTGGTLIMDNVDMSGVRTAAVVDNSGTTILEPGMIAAWASGNGYSNTGYSGRGTQTVLQPTRQENTITPATKASSLLDGQGNIFGQSRPQYETYPVTSFLSAKQNGCAGDGVTDDTAAVTALLQKVAGTNNIAYFEHGAYLIKDTVTIPPNVMMTGEIWPLIVADSASFSDESAPKPVFQVGQSGGQQGFFQISDFIFETNGPAPGAVLIEWNLQSAQGESGMWDVHTRVGGSAGSNLEVAQCAAVNGTSAINTACEGVFLMFHATSAASGVYLENTWFWVADHDLDSSTPEQLTIYSGRGMLIQAAGPVWLWGTASEHSIMYNYQFDGVQALYSGLMQSETPYFQPFPEAPAPLTINSAYGDPTFSVCAGSASEYCKESWGLRVINSRNVLIYTTGLYSFYQDYAQECAADRNCQLNMIHIQNSQVDMYAVNTFSAVNMLLDDGVGTVTDADNANWFCATLAYYFTGH</sequence>
<dbReference type="InterPro" id="IPR024535">
    <property type="entry name" value="RHGA/B-epi-like_pectate_lyase"/>
</dbReference>
<protein>
    <submittedName>
        <fullName evidence="4">Pectate lyase superfamily protein-domain-containing protein</fullName>
    </submittedName>
</protein>
<gene>
    <name evidence="4" type="ORF">BDY17DRAFT_312691</name>
</gene>
<dbReference type="Pfam" id="PF12708">
    <property type="entry name" value="Pect-lyase_RHGA_epim"/>
    <property type="match status" value="2"/>
</dbReference>
<name>A0A6A6PLC9_9PEZI</name>
<dbReference type="OrthoDB" id="1046782at2759"/>
<dbReference type="CDD" id="cd23668">
    <property type="entry name" value="GH55_beta13glucanase-like"/>
    <property type="match status" value="1"/>
</dbReference>
<dbReference type="Proteomes" id="UP000799767">
    <property type="component" value="Unassembled WGS sequence"/>
</dbReference>
<dbReference type="GO" id="GO:0016829">
    <property type="term" value="F:lyase activity"/>
    <property type="evidence" value="ECO:0007669"/>
    <property type="project" value="UniProtKB-KW"/>
</dbReference>
<dbReference type="Gene3D" id="2.160.20.10">
    <property type="entry name" value="Single-stranded right-handed beta-helix, Pectin lyase-like"/>
    <property type="match status" value="2"/>
</dbReference>
<dbReference type="PANTHER" id="PTHR33928">
    <property type="entry name" value="POLYGALACTURONASE QRT3"/>
    <property type="match status" value="1"/>
</dbReference>
<dbReference type="GO" id="GO:0004650">
    <property type="term" value="F:polygalacturonase activity"/>
    <property type="evidence" value="ECO:0007669"/>
    <property type="project" value="InterPro"/>
</dbReference>
<keyword evidence="5" id="KW-1185">Reference proteome</keyword>
<feature type="domain" description="Rhamnogalacturonase A/B/Epimerase-like pectate lyase" evidence="3">
    <location>
        <begin position="128"/>
        <end position="358"/>
    </location>
</feature>
<feature type="domain" description="Rhamnogalacturonase A/B/Epimerase-like pectate lyase" evidence="3">
    <location>
        <begin position="496"/>
        <end position="615"/>
    </location>
</feature>